<dbReference type="Proteomes" id="UP000236173">
    <property type="component" value="Unassembled WGS sequence"/>
</dbReference>
<dbReference type="NCBIfam" id="TIGR01899">
    <property type="entry name" value="cas_TM1807_csm5"/>
    <property type="match status" value="1"/>
</dbReference>
<name>A0A2H5XG73_9BACT</name>
<dbReference type="AlphaFoldDB" id="A0A2H5XG73"/>
<evidence type="ECO:0000313" key="8">
    <source>
        <dbReference type="EMBL" id="GBD00184.1"/>
    </source>
</evidence>
<proteinExistence type="inferred from homology"/>
<comment type="function">
    <text evidence="1">This subunit might be involved in maturation of a crRNA intermediate to its mature form.</text>
</comment>
<evidence type="ECO:0000256" key="1">
    <source>
        <dbReference type="ARBA" id="ARBA00003088"/>
    </source>
</evidence>
<comment type="similarity">
    <text evidence="2">Belongs to the CRISPR-associated Csm5 family.</text>
</comment>
<dbReference type="EMBL" id="BEHT01000057">
    <property type="protein sequence ID" value="GBD00184.1"/>
    <property type="molecule type" value="Genomic_DNA"/>
</dbReference>
<reference evidence="9" key="1">
    <citation type="submission" date="2017-09" db="EMBL/GenBank/DDBJ databases">
        <title>Metaegenomics of thermophilic ammonia-oxidizing enrichment culture.</title>
        <authorList>
            <person name="Kato S."/>
            <person name="Suzuki K."/>
        </authorList>
    </citation>
    <scope>NUCLEOTIDE SEQUENCE [LARGE SCALE GENOMIC DNA]</scope>
</reference>
<protein>
    <recommendedName>
        <fullName evidence="3">CRISPR system Cms protein Csm5</fullName>
    </recommendedName>
    <alternativeName>
        <fullName evidence="6">CRISPR type III A-associated protein Csm5</fullName>
    </alternativeName>
</protein>
<evidence type="ECO:0000256" key="6">
    <source>
        <dbReference type="ARBA" id="ARBA00031720"/>
    </source>
</evidence>
<keyword evidence="5" id="KW-0051">Antiviral defense</keyword>
<organism evidence="8 9">
    <name type="scientific">Candidatus Fervidibacter japonicus</name>
    <dbReference type="NCBI Taxonomy" id="2035412"/>
    <lineage>
        <taxon>Bacteria</taxon>
        <taxon>Candidatus Fervidibacterota</taxon>
        <taxon>Candidatus Fervidibacter</taxon>
    </lineage>
</organism>
<evidence type="ECO:0000313" key="9">
    <source>
        <dbReference type="Proteomes" id="UP000236173"/>
    </source>
</evidence>
<feature type="domain" description="CRISPR type III-associated protein" evidence="7">
    <location>
        <begin position="10"/>
        <end position="266"/>
    </location>
</feature>
<evidence type="ECO:0000256" key="2">
    <source>
        <dbReference type="ARBA" id="ARBA00006680"/>
    </source>
</evidence>
<keyword evidence="4" id="KW-0694">RNA-binding</keyword>
<comment type="caution">
    <text evidence="8">The sequence shown here is derived from an EMBL/GenBank/DDBJ whole genome shotgun (WGS) entry which is preliminary data.</text>
</comment>
<evidence type="ECO:0000256" key="4">
    <source>
        <dbReference type="ARBA" id="ARBA00022884"/>
    </source>
</evidence>
<evidence type="ECO:0000256" key="3">
    <source>
        <dbReference type="ARBA" id="ARBA00016113"/>
    </source>
</evidence>
<dbReference type="PANTHER" id="PTHR38007:SF1">
    <property type="entry name" value="CRISPR SYSTEM CMS PROTEIN CSM5"/>
    <property type="match status" value="1"/>
</dbReference>
<dbReference type="GO" id="GO:0003723">
    <property type="term" value="F:RNA binding"/>
    <property type="evidence" value="ECO:0007669"/>
    <property type="project" value="UniProtKB-KW"/>
</dbReference>
<dbReference type="Pfam" id="PF03787">
    <property type="entry name" value="RAMPs"/>
    <property type="match status" value="1"/>
</dbReference>
<gene>
    <name evidence="8" type="ORF">HRbin17_02722</name>
</gene>
<dbReference type="InterPro" id="IPR010173">
    <property type="entry name" value="CRISPR-assoc_Csm5"/>
</dbReference>
<evidence type="ECO:0000256" key="5">
    <source>
        <dbReference type="ARBA" id="ARBA00023118"/>
    </source>
</evidence>
<sequence length="416" mass="46907">MKWNKPLTLTVQTLSPVAIGTGEKCNALGFLIDDNKVSFVDGSKFVRALSAEQQQAFLGWIDECIQQSRRPSLRNFLQQFEAQQRSTVLETIKAATDYAVSLSAASQRVSQINICLKTPDHKPYIPGSELKGAIRTAVLTRMLEGSDLLAQLVQSLTEQEFAQLVDKIVRLQKDVSREKDAKRRKEPNQLLRNLQEDLRKRLANFWRETEQSLLCAGKSDAHFDLFRGIAISDSEPLPTSALCIYAAKRLDRNGQLKVFTTFVEAIAPDNETTVTLFVAKPDRWLQEMGLTDKKGWLDWQKLAEALYEHANAVLGFIAQKFPNMRQRVQALKSQNTEDAPLVCLGWGQGFVSITMTDPLRKAHPAAYEALRQAMAQAIRQYERTKPNNFPKTIWVALDANNQPSDLFGWVKLKAEG</sequence>
<dbReference type="PANTHER" id="PTHR38007">
    <property type="entry name" value="CRISPR SYSTEM CMS PROTEIN CSM5"/>
    <property type="match status" value="1"/>
</dbReference>
<dbReference type="InterPro" id="IPR005537">
    <property type="entry name" value="RAMP_III_fam"/>
</dbReference>
<dbReference type="GO" id="GO:0051607">
    <property type="term" value="P:defense response to virus"/>
    <property type="evidence" value="ECO:0007669"/>
    <property type="project" value="UniProtKB-KW"/>
</dbReference>
<evidence type="ECO:0000259" key="7">
    <source>
        <dbReference type="Pfam" id="PF03787"/>
    </source>
</evidence>
<accession>A0A2H5XG73</accession>